<dbReference type="EMBL" id="KV748808">
    <property type="protein sequence ID" value="OCL12936.1"/>
    <property type="molecule type" value="Genomic_DNA"/>
</dbReference>
<feature type="compositionally biased region" description="Acidic residues" evidence="1">
    <location>
        <begin position="297"/>
        <end position="308"/>
    </location>
</feature>
<organism evidence="2 3">
    <name type="scientific">Glonium stellatum</name>
    <dbReference type="NCBI Taxonomy" id="574774"/>
    <lineage>
        <taxon>Eukaryota</taxon>
        <taxon>Fungi</taxon>
        <taxon>Dikarya</taxon>
        <taxon>Ascomycota</taxon>
        <taxon>Pezizomycotina</taxon>
        <taxon>Dothideomycetes</taxon>
        <taxon>Pleosporomycetidae</taxon>
        <taxon>Gloniales</taxon>
        <taxon>Gloniaceae</taxon>
        <taxon>Glonium</taxon>
    </lineage>
</organism>
<feature type="region of interest" description="Disordered" evidence="1">
    <location>
        <begin position="42"/>
        <end position="66"/>
    </location>
</feature>
<sequence length="325" mass="35765">MQLLHRRSGRSKTAEEAAQVNTVLGRMAARLWLLAATSEKADANARAEADPPKGEHARSEHSRDSFERGSSFRIFWGNGNGKDSLTTCESESILPQSQSTIGAISDLCPMTSDSTGNDAHQVATAGGEIIVQLTGFRCRCDAHWRERARESEREDHRAWGLVGESRTTCFAHPKQESNAACLEMARPQNGDTSLLGETERDRALCLTEEHFLAGRGWGQEKLEPCWAGDSTFAFSFRGVLRGPCSAPLQNDWHLRPEIKRYPQLVGVEIQRWPRPFPEMPTACSAAAITANNGAGFDSDDSDSDDSDSDPQSFRVYSIVYTVDSA</sequence>
<evidence type="ECO:0000313" key="2">
    <source>
        <dbReference type="EMBL" id="OCL12936.1"/>
    </source>
</evidence>
<feature type="region of interest" description="Disordered" evidence="1">
    <location>
        <begin position="293"/>
        <end position="312"/>
    </location>
</feature>
<accession>A0A8E2F9J0</accession>
<reference evidence="2 3" key="1">
    <citation type="journal article" date="2016" name="Nat. Commun.">
        <title>Ectomycorrhizal ecology is imprinted in the genome of the dominant symbiotic fungus Cenococcum geophilum.</title>
        <authorList>
            <consortium name="DOE Joint Genome Institute"/>
            <person name="Peter M."/>
            <person name="Kohler A."/>
            <person name="Ohm R.A."/>
            <person name="Kuo A."/>
            <person name="Krutzmann J."/>
            <person name="Morin E."/>
            <person name="Arend M."/>
            <person name="Barry K.W."/>
            <person name="Binder M."/>
            <person name="Choi C."/>
            <person name="Clum A."/>
            <person name="Copeland A."/>
            <person name="Grisel N."/>
            <person name="Haridas S."/>
            <person name="Kipfer T."/>
            <person name="LaButti K."/>
            <person name="Lindquist E."/>
            <person name="Lipzen A."/>
            <person name="Maire R."/>
            <person name="Meier B."/>
            <person name="Mihaltcheva S."/>
            <person name="Molinier V."/>
            <person name="Murat C."/>
            <person name="Poggeler S."/>
            <person name="Quandt C.A."/>
            <person name="Sperisen C."/>
            <person name="Tritt A."/>
            <person name="Tisserant E."/>
            <person name="Crous P.W."/>
            <person name="Henrissat B."/>
            <person name="Nehls U."/>
            <person name="Egli S."/>
            <person name="Spatafora J.W."/>
            <person name="Grigoriev I.V."/>
            <person name="Martin F.M."/>
        </authorList>
    </citation>
    <scope>NUCLEOTIDE SEQUENCE [LARGE SCALE GENOMIC DNA]</scope>
    <source>
        <strain evidence="2 3">CBS 207.34</strain>
    </source>
</reference>
<gene>
    <name evidence="2" type="ORF">AOQ84DRAFT_226651</name>
</gene>
<protein>
    <submittedName>
        <fullName evidence="2">Uncharacterized protein</fullName>
    </submittedName>
</protein>
<keyword evidence="3" id="KW-1185">Reference proteome</keyword>
<evidence type="ECO:0000256" key="1">
    <source>
        <dbReference type="SAM" id="MobiDB-lite"/>
    </source>
</evidence>
<name>A0A8E2F9J0_9PEZI</name>
<proteinExistence type="predicted"/>
<dbReference type="Proteomes" id="UP000250140">
    <property type="component" value="Unassembled WGS sequence"/>
</dbReference>
<dbReference type="AlphaFoldDB" id="A0A8E2F9J0"/>
<evidence type="ECO:0000313" key="3">
    <source>
        <dbReference type="Proteomes" id="UP000250140"/>
    </source>
</evidence>